<dbReference type="RefSeq" id="WP_069992505.1">
    <property type="nucleotide sequence ID" value="NZ_LJGV01000022.1"/>
</dbReference>
<accession>A0A1E7K736</accession>
<dbReference type="Pfam" id="PF01381">
    <property type="entry name" value="HTH_3"/>
    <property type="match status" value="1"/>
</dbReference>
<dbReference type="PROSITE" id="PS50943">
    <property type="entry name" value="HTH_CROC1"/>
    <property type="match status" value="1"/>
</dbReference>
<dbReference type="InterPro" id="IPR001387">
    <property type="entry name" value="Cro/C1-type_HTH"/>
</dbReference>
<gene>
    <name evidence="2" type="ORF">AN217_20240</name>
</gene>
<comment type="caution">
    <text evidence="2">The sequence shown here is derived from an EMBL/GenBank/DDBJ whole genome shotgun (WGS) entry which is preliminary data.</text>
</comment>
<dbReference type="Proteomes" id="UP000175829">
    <property type="component" value="Unassembled WGS sequence"/>
</dbReference>
<evidence type="ECO:0000313" key="2">
    <source>
        <dbReference type="EMBL" id="OEU99749.1"/>
    </source>
</evidence>
<evidence type="ECO:0000259" key="1">
    <source>
        <dbReference type="PROSITE" id="PS50943"/>
    </source>
</evidence>
<dbReference type="Gene3D" id="1.10.260.40">
    <property type="entry name" value="lambda repressor-like DNA-binding domains"/>
    <property type="match status" value="2"/>
</dbReference>
<keyword evidence="2" id="KW-0238">DNA-binding</keyword>
<feature type="domain" description="HTH cro/C1-type" evidence="1">
    <location>
        <begin position="86"/>
        <end position="115"/>
    </location>
</feature>
<dbReference type="SMART" id="SM00530">
    <property type="entry name" value="HTH_XRE"/>
    <property type="match status" value="2"/>
</dbReference>
<evidence type="ECO:0000313" key="3">
    <source>
        <dbReference type="Proteomes" id="UP000175829"/>
    </source>
</evidence>
<dbReference type="GO" id="GO:0003677">
    <property type="term" value="F:DNA binding"/>
    <property type="evidence" value="ECO:0007669"/>
    <property type="project" value="UniProtKB-KW"/>
</dbReference>
<proteinExistence type="predicted"/>
<sequence length="231" mass="24219">MHYGTSRGQAGSSFDGAAARRLREGLGLSAEDVAYGMRAAYGTEADARTVAAWEAGAAAPDEGRLAALAGALWCSAADLMGDPGTLREYRLARGVSLADVAREIGMSPEEYSAVEESGGWPGNARQADALGAVLRLPVPALIEFTGRDRELARLLRKAAATRWQAYTGPVCAVVPLPREYVADGLRALHAAYHSTTAASLGWGQPASASSRDAGRAFMDGILAHFWQAVEG</sequence>
<dbReference type="SUPFAM" id="SSF47413">
    <property type="entry name" value="lambda repressor-like DNA-binding domains"/>
    <property type="match status" value="2"/>
</dbReference>
<protein>
    <submittedName>
        <fullName evidence="2">DNA-binding protein</fullName>
    </submittedName>
</protein>
<dbReference type="EMBL" id="LJGV01000022">
    <property type="protein sequence ID" value="OEU99749.1"/>
    <property type="molecule type" value="Genomic_DNA"/>
</dbReference>
<dbReference type="AlphaFoldDB" id="A0A1E7K736"/>
<organism evidence="2 3">
    <name type="scientific">Streptomyces qinglanensis</name>
    <dbReference type="NCBI Taxonomy" id="943816"/>
    <lineage>
        <taxon>Bacteria</taxon>
        <taxon>Bacillati</taxon>
        <taxon>Actinomycetota</taxon>
        <taxon>Actinomycetes</taxon>
        <taxon>Kitasatosporales</taxon>
        <taxon>Streptomycetaceae</taxon>
        <taxon>Streptomyces</taxon>
    </lineage>
</organism>
<dbReference type="InterPro" id="IPR010982">
    <property type="entry name" value="Lambda_DNA-bd_dom_sf"/>
</dbReference>
<name>A0A1E7K736_9ACTN</name>
<dbReference type="CDD" id="cd00093">
    <property type="entry name" value="HTH_XRE"/>
    <property type="match status" value="1"/>
</dbReference>
<reference evidence="2 3" key="1">
    <citation type="journal article" date="2016" name="Front. Microbiol.">
        <title>Comparative Genomics Analysis of Streptomyces Species Reveals Their Adaptation to the Marine Environment and Their Diversity at the Genomic Level.</title>
        <authorList>
            <person name="Tian X."/>
            <person name="Zhang Z."/>
            <person name="Yang T."/>
            <person name="Chen M."/>
            <person name="Li J."/>
            <person name="Chen F."/>
            <person name="Yang J."/>
            <person name="Li W."/>
            <person name="Zhang B."/>
            <person name="Zhang Z."/>
            <person name="Wu J."/>
            <person name="Zhang C."/>
            <person name="Long L."/>
            <person name="Xiao J."/>
        </authorList>
    </citation>
    <scope>NUCLEOTIDE SEQUENCE [LARGE SCALE GENOMIC DNA]</scope>
    <source>
        <strain evidence="2 3">SCSIO M10379</strain>
    </source>
</reference>
<dbReference type="PATRIC" id="fig|943816.4.peg.3567"/>